<dbReference type="Proteomes" id="UP000002931">
    <property type="component" value="Unassembled WGS sequence"/>
</dbReference>
<name>A3VGK4_9RHOB</name>
<dbReference type="AlphaFoldDB" id="A3VGK4"/>
<organism evidence="1 2">
    <name type="scientific">Maritimibacter alkaliphilus HTCC2654</name>
    <dbReference type="NCBI Taxonomy" id="314271"/>
    <lineage>
        <taxon>Bacteria</taxon>
        <taxon>Pseudomonadati</taxon>
        <taxon>Pseudomonadota</taxon>
        <taxon>Alphaproteobacteria</taxon>
        <taxon>Rhodobacterales</taxon>
        <taxon>Roseobacteraceae</taxon>
        <taxon>Maritimibacter</taxon>
    </lineage>
</organism>
<proteinExistence type="predicted"/>
<dbReference type="EMBL" id="AAMT01000008">
    <property type="protein sequence ID" value="EAQ12409.1"/>
    <property type="molecule type" value="Genomic_DNA"/>
</dbReference>
<sequence length="23" mass="2892">MRRSSERAARFCEIVWPDRPRSW</sequence>
<comment type="caution">
    <text evidence="1">The sequence shown here is derived from an EMBL/GenBank/DDBJ whole genome shotgun (WGS) entry which is preliminary data.</text>
</comment>
<protein>
    <submittedName>
        <fullName evidence="1">Uncharacterized protein</fullName>
    </submittedName>
</protein>
<reference evidence="1 2" key="1">
    <citation type="journal article" date="2010" name="J. Bacteriol.">
        <title>Genome sequences of Pelagibaca bermudensis HTCC2601T and Maritimibacter alkaliphilus HTCC2654T, the type strains of two marine Roseobacter genera.</title>
        <authorList>
            <person name="Thrash J.C."/>
            <person name="Cho J.C."/>
            <person name="Ferriera S."/>
            <person name="Johnson J."/>
            <person name="Vergin K.L."/>
            <person name="Giovannoni S.J."/>
        </authorList>
    </citation>
    <scope>NUCLEOTIDE SEQUENCE [LARGE SCALE GENOMIC DNA]</scope>
    <source>
        <strain evidence="1 2">HTCC2654</strain>
    </source>
</reference>
<evidence type="ECO:0000313" key="1">
    <source>
        <dbReference type="EMBL" id="EAQ12409.1"/>
    </source>
</evidence>
<keyword evidence="2" id="KW-1185">Reference proteome</keyword>
<evidence type="ECO:0000313" key="2">
    <source>
        <dbReference type="Proteomes" id="UP000002931"/>
    </source>
</evidence>
<dbReference type="HOGENOM" id="CLU_3422943_0_0_5"/>
<accession>A3VGK4</accession>
<gene>
    <name evidence="1" type="ORF">RB2654_14025</name>
</gene>